<dbReference type="PRINTS" id="PR00081">
    <property type="entry name" value="GDHRDH"/>
</dbReference>
<dbReference type="PANTHER" id="PTHR44147">
    <property type="entry name" value="DEHYDROGENASE/REDUCTASE SDR FAMILY MEMBER 1"/>
    <property type="match status" value="1"/>
</dbReference>
<comment type="similarity">
    <text evidence="1">Belongs to the short-chain dehydrogenases/reductases (SDR) family.</text>
</comment>
<evidence type="ECO:0000313" key="3">
    <source>
        <dbReference type="Proteomes" id="UP000466785"/>
    </source>
</evidence>
<dbReference type="InterPro" id="IPR002347">
    <property type="entry name" value="SDR_fam"/>
</dbReference>
<proteinExistence type="inferred from homology"/>
<keyword evidence="3" id="KW-1185">Reference proteome</keyword>
<dbReference type="Pfam" id="PF00106">
    <property type="entry name" value="adh_short"/>
    <property type="match status" value="1"/>
</dbReference>
<gene>
    <name evidence="2" type="ORF">MPOR_40770</name>
</gene>
<dbReference type="InterPro" id="IPR036291">
    <property type="entry name" value="NAD(P)-bd_dom_sf"/>
</dbReference>
<dbReference type="SUPFAM" id="SSF51735">
    <property type="entry name" value="NAD(P)-binding Rossmann-fold domains"/>
    <property type="match status" value="1"/>
</dbReference>
<accession>A0A6N4VEN2</accession>
<name>A0A6N4VEN2_9MYCO</name>
<dbReference type="PANTHER" id="PTHR44147:SF2">
    <property type="entry name" value="DEHYDROGENASE_REDUCTASE SDR FAMILY MEMBER 1"/>
    <property type="match status" value="1"/>
</dbReference>
<dbReference type="AlphaFoldDB" id="A0A6N4VEN2"/>
<sequence length="279" mass="29692">MGSSYRLYGGLMGDTAPVAVVTGASRGAGRGIATALAERGWQVYGTGRTVGDDQGWGTGVQLDHRDDDAVGRLFDRVTAERGRLDLLVNNAAAISDDLVSAKPFWQKPRDLADVLDVGLRSSYVAAWHAAPLLLERPRGLIVFTSSPGSVCYMHGPAYGAQKAGIDKMAADMAVDFRDTTVATVSIWMGILLTDKLRSAFDGNPDALERFAEQAETPEFTGRVIDALFSDPALAELSGQTLIGAELADRYGITDSGGRTPPSHRQMLGAPRVPSTVVVR</sequence>
<dbReference type="KEGG" id="mpof:MPOR_40770"/>
<reference evidence="2 3" key="1">
    <citation type="journal article" date="2019" name="Emerg. Microbes Infect.">
        <title>Comprehensive subspecies identification of 175 nontuberculous mycobacteria species based on 7547 genomic profiles.</title>
        <authorList>
            <person name="Matsumoto Y."/>
            <person name="Kinjo T."/>
            <person name="Motooka D."/>
            <person name="Nabeya D."/>
            <person name="Jung N."/>
            <person name="Uechi K."/>
            <person name="Horii T."/>
            <person name="Iida T."/>
            <person name="Fujita J."/>
            <person name="Nakamura S."/>
        </authorList>
    </citation>
    <scope>NUCLEOTIDE SEQUENCE [LARGE SCALE GENOMIC DNA]</scope>
    <source>
        <strain evidence="2 3">JCM 12603</strain>
    </source>
</reference>
<protein>
    <submittedName>
        <fullName evidence="2">Short-chain dehydrogenase</fullName>
    </submittedName>
</protein>
<evidence type="ECO:0000313" key="2">
    <source>
        <dbReference type="EMBL" id="BBX53051.1"/>
    </source>
</evidence>
<evidence type="ECO:0000256" key="1">
    <source>
        <dbReference type="RuleBase" id="RU000363"/>
    </source>
</evidence>
<organism evidence="2 3">
    <name type="scientific">Mycolicibacterium poriferae</name>
    <dbReference type="NCBI Taxonomy" id="39694"/>
    <lineage>
        <taxon>Bacteria</taxon>
        <taxon>Bacillati</taxon>
        <taxon>Actinomycetota</taxon>
        <taxon>Actinomycetes</taxon>
        <taxon>Mycobacteriales</taxon>
        <taxon>Mycobacteriaceae</taxon>
        <taxon>Mycolicibacterium</taxon>
    </lineage>
</organism>
<dbReference type="EMBL" id="AP022570">
    <property type="protein sequence ID" value="BBX53051.1"/>
    <property type="molecule type" value="Genomic_DNA"/>
</dbReference>
<dbReference type="Proteomes" id="UP000466785">
    <property type="component" value="Chromosome"/>
</dbReference>
<dbReference type="Gene3D" id="3.40.50.720">
    <property type="entry name" value="NAD(P)-binding Rossmann-like Domain"/>
    <property type="match status" value="1"/>
</dbReference>
<dbReference type="PRINTS" id="PR00080">
    <property type="entry name" value="SDRFAMILY"/>
</dbReference>